<dbReference type="EMBL" id="BRZM01000101">
    <property type="protein sequence ID" value="GLD67006.1"/>
    <property type="molecule type" value="Genomic_DNA"/>
</dbReference>
<name>A0AAD3RFZ9_LATJO</name>
<dbReference type="Proteomes" id="UP001279410">
    <property type="component" value="Unassembled WGS sequence"/>
</dbReference>
<keyword evidence="3" id="KW-1185">Reference proteome</keyword>
<organism evidence="2 3">
    <name type="scientific">Lates japonicus</name>
    <name type="common">Japanese lates</name>
    <dbReference type="NCBI Taxonomy" id="270547"/>
    <lineage>
        <taxon>Eukaryota</taxon>
        <taxon>Metazoa</taxon>
        <taxon>Chordata</taxon>
        <taxon>Craniata</taxon>
        <taxon>Vertebrata</taxon>
        <taxon>Euteleostomi</taxon>
        <taxon>Actinopterygii</taxon>
        <taxon>Neopterygii</taxon>
        <taxon>Teleostei</taxon>
        <taxon>Neoteleostei</taxon>
        <taxon>Acanthomorphata</taxon>
        <taxon>Carangaria</taxon>
        <taxon>Carangaria incertae sedis</taxon>
        <taxon>Centropomidae</taxon>
        <taxon>Lates</taxon>
    </lineage>
</organism>
<evidence type="ECO:0000256" key="1">
    <source>
        <dbReference type="SAM" id="MobiDB-lite"/>
    </source>
</evidence>
<protein>
    <submittedName>
        <fullName evidence="2">Tripartite motif-containing protein 35-like protein</fullName>
    </submittedName>
</protein>
<gene>
    <name evidence="2" type="ORF">AKAME5_001837500</name>
</gene>
<dbReference type="AlphaFoldDB" id="A0AAD3RFZ9"/>
<evidence type="ECO:0000313" key="2">
    <source>
        <dbReference type="EMBL" id="GLD67006.1"/>
    </source>
</evidence>
<evidence type="ECO:0000313" key="3">
    <source>
        <dbReference type="Proteomes" id="UP001279410"/>
    </source>
</evidence>
<sequence>MFQQQLVASEQQMPRHPTAINPPTGRQPAAHEPPPSPRRRAVRTHGRGEGGMEAGGRPLHRRASPSVSPTVHRPSVFRCSSSLQTAGRPAGFLCLHNVSTLSLGGWVQLFTLTVGGPTTVIKHQLAHLQSCINEARQPTAGATGYYHPAAPQQDNGTAVNRYLPTRVSATSDELRDFKHTVDLLTSSQTVEAR</sequence>
<proteinExistence type="predicted"/>
<reference evidence="2" key="1">
    <citation type="submission" date="2022-08" db="EMBL/GenBank/DDBJ databases">
        <title>Genome sequencing of akame (Lates japonicus).</title>
        <authorList>
            <person name="Hashiguchi Y."/>
            <person name="Takahashi H."/>
        </authorList>
    </citation>
    <scope>NUCLEOTIDE SEQUENCE</scope>
    <source>
        <strain evidence="2">Kochi</strain>
    </source>
</reference>
<feature type="region of interest" description="Disordered" evidence="1">
    <location>
        <begin position="1"/>
        <end position="73"/>
    </location>
</feature>
<comment type="caution">
    <text evidence="2">The sequence shown here is derived from an EMBL/GenBank/DDBJ whole genome shotgun (WGS) entry which is preliminary data.</text>
</comment>
<accession>A0AAD3RFZ9</accession>
<feature type="compositionally biased region" description="Polar residues" evidence="1">
    <location>
        <begin position="1"/>
        <end position="12"/>
    </location>
</feature>